<dbReference type="PANTHER" id="PTHR30383">
    <property type="entry name" value="THIOESTERASE 1/PROTEASE 1/LYSOPHOSPHOLIPASE L1"/>
    <property type="match status" value="1"/>
</dbReference>
<dbReference type="SUPFAM" id="SSF52266">
    <property type="entry name" value="SGNH hydrolase"/>
    <property type="match status" value="1"/>
</dbReference>
<dbReference type="AlphaFoldDB" id="A0A0J1BHP5"/>
<evidence type="ECO:0000256" key="1">
    <source>
        <dbReference type="SAM" id="MobiDB-lite"/>
    </source>
</evidence>
<reference evidence="2" key="1">
    <citation type="submission" date="2015-05" db="EMBL/GenBank/DDBJ databases">
        <title>Permanent draft genome of Rhodopirellula islandicus K833.</title>
        <authorList>
            <person name="Kizina J."/>
            <person name="Richter M."/>
            <person name="Glockner F.O."/>
            <person name="Harder J."/>
        </authorList>
    </citation>
    <scope>NUCLEOTIDE SEQUENCE [LARGE SCALE GENOMIC DNA]</scope>
    <source>
        <strain evidence="2">K833</strain>
    </source>
</reference>
<keyword evidence="3" id="KW-1185">Reference proteome</keyword>
<dbReference type="InterPro" id="IPR051532">
    <property type="entry name" value="Ester_Hydrolysis_Enzymes"/>
</dbReference>
<dbReference type="PATRIC" id="fig|595434.4.peg.1833"/>
<feature type="region of interest" description="Disordered" evidence="1">
    <location>
        <begin position="1"/>
        <end position="22"/>
    </location>
</feature>
<accession>A0A0J1BHP5</accession>
<dbReference type="GO" id="GO:0004622">
    <property type="term" value="F:phosphatidylcholine lysophospholipase activity"/>
    <property type="evidence" value="ECO:0007669"/>
    <property type="project" value="TreeGrafter"/>
</dbReference>
<evidence type="ECO:0000313" key="3">
    <source>
        <dbReference type="Proteomes" id="UP000036367"/>
    </source>
</evidence>
<gene>
    <name evidence="2" type="ORF">RISK_001912</name>
</gene>
<dbReference type="EMBL" id="LECT01000016">
    <property type="protein sequence ID" value="KLU06061.1"/>
    <property type="molecule type" value="Genomic_DNA"/>
</dbReference>
<dbReference type="Gene3D" id="3.40.50.1110">
    <property type="entry name" value="SGNH hydrolase"/>
    <property type="match status" value="1"/>
</dbReference>
<dbReference type="InterPro" id="IPR036514">
    <property type="entry name" value="SGNH_hydro_sf"/>
</dbReference>
<evidence type="ECO:0000313" key="2">
    <source>
        <dbReference type="EMBL" id="KLU06061.1"/>
    </source>
</evidence>
<dbReference type="PANTHER" id="PTHR30383:SF5">
    <property type="entry name" value="SGNH HYDROLASE-TYPE ESTERASE DOMAIN-CONTAINING PROTEIN"/>
    <property type="match status" value="1"/>
</dbReference>
<organism evidence="2 3">
    <name type="scientific">Rhodopirellula islandica</name>
    <dbReference type="NCBI Taxonomy" id="595434"/>
    <lineage>
        <taxon>Bacteria</taxon>
        <taxon>Pseudomonadati</taxon>
        <taxon>Planctomycetota</taxon>
        <taxon>Planctomycetia</taxon>
        <taxon>Pirellulales</taxon>
        <taxon>Pirellulaceae</taxon>
        <taxon>Rhodopirellula</taxon>
    </lineage>
</organism>
<dbReference type="Proteomes" id="UP000036367">
    <property type="component" value="Unassembled WGS sequence"/>
</dbReference>
<sequence>MPFGGSPETDRGPQTVAPDGAGVGSATRAWLTDASGCQEEWMCFFDERWLSEYCKLSAGKERPGPETARQSWSIVSRQSCSSSFLQVNHQAHQGISLKYEPFTDDGCASEDVRAWKRRRRRWTMRLMASLLACLPVLLLELGLRGLDNSEPQAIDYDPYVGLNQLRPLFVLNEESDRWEIPSERYNFFRPESFSAKKAPGTRRVFVLGGSTVQGRPYATETAFSTWLRLSLESADRETKYEVINCGGTGYASYRVAKILDEVLEHEPDAIVLYTGHNEFLEDRTYAHVREMGTVSRWATGIGSKLHTVRWVQSLFIASQERPELAANVDMKLDHPGGLDSYQRDPSWQRGVEEHFAATLEKMVERTQKNNLPLIVCVPASDLVNTPPFKMQTRADWTDEEEDRFRSAWTIACDLELNPTRRIDALRECLRIDRDHAGANYALGRLLYDQGDSDSARPYVIAARDHDVCPLRAPSAIIGATREIADRYGVPLVDTPALLDERNVHGDMIADQVPDPGRFVDHVHPSIAGHQRIAAALALEFQKLGWVALTESSAELNANAVKEHLGMLGQDYYVRGKQRLEGLRLWTQGRAGQLATEIDEDPSNLQDKQKRP</sequence>
<comment type="caution">
    <text evidence="2">The sequence shown here is derived from an EMBL/GenBank/DDBJ whole genome shotgun (WGS) entry which is preliminary data.</text>
</comment>
<proteinExistence type="predicted"/>
<dbReference type="STRING" id="595434.RISK_001912"/>
<protein>
    <submittedName>
        <fullName evidence="2">Uncharacterized protein</fullName>
    </submittedName>
</protein>
<name>A0A0J1BHP5_RHOIS</name>